<accession>A0A0F9PZ10</accession>
<proteinExistence type="predicted"/>
<gene>
    <name evidence="2" type="ORF">LCGC14_0783470</name>
</gene>
<feature type="transmembrane region" description="Helical" evidence="1">
    <location>
        <begin position="7"/>
        <end position="31"/>
    </location>
</feature>
<protein>
    <submittedName>
        <fullName evidence="2">Uncharacterized protein</fullName>
    </submittedName>
</protein>
<reference evidence="2" key="1">
    <citation type="journal article" date="2015" name="Nature">
        <title>Complex archaea that bridge the gap between prokaryotes and eukaryotes.</title>
        <authorList>
            <person name="Spang A."/>
            <person name="Saw J.H."/>
            <person name="Jorgensen S.L."/>
            <person name="Zaremba-Niedzwiedzka K."/>
            <person name="Martijn J."/>
            <person name="Lind A.E."/>
            <person name="van Eijk R."/>
            <person name="Schleper C."/>
            <person name="Guy L."/>
            <person name="Ettema T.J."/>
        </authorList>
    </citation>
    <scope>NUCLEOTIDE SEQUENCE</scope>
</reference>
<comment type="caution">
    <text evidence="2">The sequence shown here is derived from an EMBL/GenBank/DDBJ whole genome shotgun (WGS) entry which is preliminary data.</text>
</comment>
<keyword evidence="1" id="KW-0472">Membrane</keyword>
<dbReference type="EMBL" id="LAZR01002037">
    <property type="protein sequence ID" value="KKN35444.1"/>
    <property type="molecule type" value="Genomic_DNA"/>
</dbReference>
<sequence length="72" mass="7706">MKLKTVAVFIGLKVVEVIGTALILGGFAILGMWLGPIVAMVLMVILVILGLILCWVLVASNWDLAKKITGEK</sequence>
<keyword evidence="1" id="KW-1133">Transmembrane helix</keyword>
<dbReference type="AlphaFoldDB" id="A0A0F9PZ10"/>
<evidence type="ECO:0000313" key="2">
    <source>
        <dbReference type="EMBL" id="KKN35444.1"/>
    </source>
</evidence>
<feature type="transmembrane region" description="Helical" evidence="1">
    <location>
        <begin position="37"/>
        <end position="58"/>
    </location>
</feature>
<evidence type="ECO:0000256" key="1">
    <source>
        <dbReference type="SAM" id="Phobius"/>
    </source>
</evidence>
<name>A0A0F9PZ10_9ZZZZ</name>
<keyword evidence="1" id="KW-0812">Transmembrane</keyword>
<organism evidence="2">
    <name type="scientific">marine sediment metagenome</name>
    <dbReference type="NCBI Taxonomy" id="412755"/>
    <lineage>
        <taxon>unclassified sequences</taxon>
        <taxon>metagenomes</taxon>
        <taxon>ecological metagenomes</taxon>
    </lineage>
</organism>